<dbReference type="AlphaFoldDB" id="A0A6P1M524"/>
<evidence type="ECO:0000256" key="1">
    <source>
        <dbReference type="SAM" id="Phobius"/>
    </source>
</evidence>
<keyword evidence="1" id="KW-0812">Transmembrane</keyword>
<gene>
    <name evidence="2" type="ORF">GT409_05615</name>
</gene>
<feature type="transmembrane region" description="Helical" evidence="1">
    <location>
        <begin position="159"/>
        <end position="178"/>
    </location>
</feature>
<dbReference type="RefSeq" id="WP_160627766.1">
    <property type="nucleotide sequence ID" value="NZ_CP047593.1"/>
</dbReference>
<keyword evidence="3" id="KW-1185">Reference proteome</keyword>
<keyword evidence="1" id="KW-1133">Transmembrane helix</keyword>
<protein>
    <submittedName>
        <fullName evidence="2">Uncharacterized protein</fullName>
    </submittedName>
</protein>
<feature type="transmembrane region" description="Helical" evidence="1">
    <location>
        <begin position="41"/>
        <end position="59"/>
    </location>
</feature>
<dbReference type="Proteomes" id="UP000464954">
    <property type="component" value="Chromosome"/>
</dbReference>
<sequence>MSSLAVIALILGVLALGGGFLAAKAPELVRRGMEKYPRSVWPGRILLAIDMGWAAYAVNLMHLGGFDAWKVHLMWLTPVLIIIGAVYLDEMLSVRALGGFLLLAAGSMLDAARWHPSLWRLVITVIAYLWIVAGLFFVLEPWWFRRVMLRFQSLPAIRTAGISKAVFGVGLILLALLVY</sequence>
<evidence type="ECO:0000313" key="2">
    <source>
        <dbReference type="EMBL" id="QHI68947.1"/>
    </source>
</evidence>
<reference evidence="2 3" key="1">
    <citation type="submission" date="2020-01" db="EMBL/GenBank/DDBJ databases">
        <title>Ponticoccus aerotolerans gen. nov., sp. nov., an anaerobic bacterium and proposal of Ponticoccusceae fam. nov., Ponticoccusles ord. nov. and Ponticoccuse classis nov. in the phylum Kiritimatiellaeota.</title>
        <authorList>
            <person name="Zhou L.Y."/>
            <person name="Du Z.J."/>
        </authorList>
    </citation>
    <scope>NUCLEOTIDE SEQUENCE [LARGE SCALE GENOMIC DNA]</scope>
    <source>
        <strain evidence="2 3">S-5007</strain>
    </source>
</reference>
<keyword evidence="1" id="KW-0472">Membrane</keyword>
<feature type="transmembrane region" description="Helical" evidence="1">
    <location>
        <begin position="118"/>
        <end position="139"/>
    </location>
</feature>
<feature type="transmembrane region" description="Helical" evidence="1">
    <location>
        <begin position="94"/>
        <end position="111"/>
    </location>
</feature>
<organism evidence="2 3">
    <name type="scientific">Tichowtungia aerotolerans</name>
    <dbReference type="NCBI Taxonomy" id="2697043"/>
    <lineage>
        <taxon>Bacteria</taxon>
        <taxon>Pseudomonadati</taxon>
        <taxon>Kiritimatiellota</taxon>
        <taxon>Tichowtungiia</taxon>
        <taxon>Tichowtungiales</taxon>
        <taxon>Tichowtungiaceae</taxon>
        <taxon>Tichowtungia</taxon>
    </lineage>
</organism>
<dbReference type="EMBL" id="CP047593">
    <property type="protein sequence ID" value="QHI68947.1"/>
    <property type="molecule type" value="Genomic_DNA"/>
</dbReference>
<accession>A0A6P1M524</accession>
<name>A0A6P1M524_9BACT</name>
<dbReference type="KEGG" id="taer:GT409_05615"/>
<proteinExistence type="predicted"/>
<evidence type="ECO:0000313" key="3">
    <source>
        <dbReference type="Proteomes" id="UP000464954"/>
    </source>
</evidence>
<feature type="transmembrane region" description="Helical" evidence="1">
    <location>
        <begin position="71"/>
        <end position="88"/>
    </location>
</feature>